<reference evidence="7" key="2">
    <citation type="submission" date="2018-05" db="EMBL/GenBank/DDBJ databases">
        <title>Genome Sequencing of selected type strains of the family Eggerthellaceae.</title>
        <authorList>
            <person name="Danylec N."/>
            <person name="Stoll D.A."/>
            <person name="Doetsch A."/>
            <person name="Huch M."/>
        </authorList>
    </citation>
    <scope>NUCLEOTIDE SEQUENCE [LARGE SCALE GENOMIC DNA]</scope>
    <source>
        <strain evidence="7">DSM 16107</strain>
    </source>
</reference>
<dbReference type="SUPFAM" id="SSF118196">
    <property type="entry name" value="YaeB-like"/>
    <property type="match status" value="1"/>
</dbReference>
<dbReference type="Proteomes" id="UP000253817">
    <property type="component" value="Unassembled WGS sequence"/>
</dbReference>
<dbReference type="OrthoDB" id="9804309at2"/>
<dbReference type="Gene3D" id="2.40.30.70">
    <property type="entry name" value="YaeB-like"/>
    <property type="match status" value="1"/>
</dbReference>
<feature type="domain" description="TsaA-like" evidence="3">
    <location>
        <begin position="6"/>
        <end position="131"/>
    </location>
</feature>
<evidence type="ECO:0000256" key="2">
    <source>
        <dbReference type="ARBA" id="ARBA00033753"/>
    </source>
</evidence>
<evidence type="ECO:0000313" key="5">
    <source>
        <dbReference type="EMBL" id="RNM42953.1"/>
    </source>
</evidence>
<keyword evidence="6" id="KW-1185">Reference proteome</keyword>
<dbReference type="InterPro" id="IPR036413">
    <property type="entry name" value="YaeB-like_sf"/>
</dbReference>
<dbReference type="PANTHER" id="PTHR12818:SF0">
    <property type="entry name" value="TRNA (ADENINE(37)-N6)-METHYLTRANSFERASE"/>
    <property type="match status" value="1"/>
</dbReference>
<dbReference type="GO" id="GO:0032259">
    <property type="term" value="P:methylation"/>
    <property type="evidence" value="ECO:0007669"/>
    <property type="project" value="UniProtKB-KW"/>
</dbReference>
<accession>A0A3N0J135</accession>
<keyword evidence="5" id="KW-0489">Methyltransferase</keyword>
<dbReference type="InterPro" id="IPR040372">
    <property type="entry name" value="YaeB-like"/>
</dbReference>
<reference evidence="5" key="3">
    <citation type="journal article" date="2019" name="Microbiol. Resour. Announc.">
        <title>Draft Genome Sequences of Type Strains of Gordonibacter faecihominis, Paraeggerthella hongkongensis, Parvibacter caecicola,Slackia equolifaciens, Slackia faecicanis, and Slackia isoflavoniconvertens.</title>
        <authorList>
            <person name="Danylec N."/>
            <person name="Stoll D.A."/>
            <person name="Dotsch A."/>
            <person name="Huch M."/>
        </authorList>
    </citation>
    <scope>NUCLEOTIDE SEQUENCE</scope>
    <source>
        <strain evidence="5">DSM 16107</strain>
    </source>
</reference>
<name>A0A3N0J135_9ACTN</name>
<dbReference type="EMBL" id="QICC01000005">
    <property type="protein sequence ID" value="RNM42953.1"/>
    <property type="molecule type" value="Genomic_DNA"/>
</dbReference>
<dbReference type="RefSeq" id="WP_114546344.1">
    <property type="nucleotide sequence ID" value="NZ_PPTT01000013.1"/>
</dbReference>
<comment type="caution">
    <text evidence="5">The sequence shown here is derived from an EMBL/GenBank/DDBJ whole genome shotgun (WGS) entry which is preliminary data.</text>
</comment>
<dbReference type="Proteomes" id="UP000270112">
    <property type="component" value="Unassembled WGS sequence"/>
</dbReference>
<organism evidence="5 7">
    <name type="scientific">Eggerthella sinensis</name>
    <dbReference type="NCBI Taxonomy" id="242230"/>
    <lineage>
        <taxon>Bacteria</taxon>
        <taxon>Bacillati</taxon>
        <taxon>Actinomycetota</taxon>
        <taxon>Coriobacteriia</taxon>
        <taxon>Eggerthellales</taxon>
        <taxon>Eggerthellaceae</taxon>
        <taxon>Eggerthella</taxon>
    </lineage>
</organism>
<evidence type="ECO:0000256" key="1">
    <source>
        <dbReference type="ARBA" id="ARBA00022691"/>
    </source>
</evidence>
<evidence type="ECO:0000259" key="3">
    <source>
        <dbReference type="PROSITE" id="PS51668"/>
    </source>
</evidence>
<dbReference type="Pfam" id="PF01980">
    <property type="entry name" value="TrmO_N"/>
    <property type="match status" value="1"/>
</dbReference>
<proteinExistence type="inferred from homology"/>
<dbReference type="PROSITE" id="PS51668">
    <property type="entry name" value="TSAA_2"/>
    <property type="match status" value="1"/>
</dbReference>
<dbReference type="GO" id="GO:0008168">
    <property type="term" value="F:methyltransferase activity"/>
    <property type="evidence" value="ECO:0007669"/>
    <property type="project" value="UniProtKB-KW"/>
</dbReference>
<dbReference type="CDD" id="cd09281">
    <property type="entry name" value="UPF0066"/>
    <property type="match status" value="1"/>
</dbReference>
<dbReference type="InterPro" id="IPR036414">
    <property type="entry name" value="YaeB_N_sf"/>
</dbReference>
<dbReference type="PANTHER" id="PTHR12818">
    <property type="entry name" value="TRNA (ADENINE(37)-N6)-METHYLTRANSFERASE"/>
    <property type="match status" value="1"/>
</dbReference>
<reference evidence="4 6" key="1">
    <citation type="journal article" date="2018" name="Elife">
        <title>Discovery and characterization of a prevalent human gut bacterial enzyme sufficient for the inactivation of a family of plant toxins.</title>
        <authorList>
            <person name="Koppel N."/>
            <person name="Bisanz J.E."/>
            <person name="Pandelia M.E."/>
            <person name="Turnbaugh P.J."/>
            <person name="Balskus E.P."/>
        </authorList>
    </citation>
    <scope>NUCLEOTIDE SEQUENCE [LARGE SCALE GENOMIC DNA]</scope>
    <source>
        <strain evidence="4 6">DSM 16107</strain>
    </source>
</reference>
<evidence type="ECO:0000313" key="7">
    <source>
        <dbReference type="Proteomes" id="UP000270112"/>
    </source>
</evidence>
<keyword evidence="1" id="KW-0949">S-adenosyl-L-methionine</keyword>
<dbReference type="AlphaFoldDB" id="A0A3N0J135"/>
<gene>
    <name evidence="4" type="ORF">C1876_08765</name>
    <name evidence="5" type="ORF">DMP09_02480</name>
</gene>
<evidence type="ECO:0000313" key="4">
    <source>
        <dbReference type="EMBL" id="RDB68771.1"/>
    </source>
</evidence>
<keyword evidence="5" id="KW-0808">Transferase</keyword>
<dbReference type="EMBL" id="PPTT01000013">
    <property type="protein sequence ID" value="RDB68771.1"/>
    <property type="molecule type" value="Genomic_DNA"/>
</dbReference>
<protein>
    <submittedName>
        <fullName evidence="5">tRNA (N6-threonylcarbamoyladenosine(37)-N6)-methyltransferase TrmO</fullName>
    </submittedName>
</protein>
<sequence>MKEYEVRAIGRVEARQDGSAVLHIDEAYREGLRGLDGFGHLEVLWWCHLADADELRGIVEAGRPYTKLDYDLGIFATRSPMRPNPIALTTIEMAAVDVEAGTVETPYLDAEDGTPLIDLKPYTPSIDRIEHPRVPAWCAAWPASVEASGDFDWGAVFDF</sequence>
<dbReference type="InterPro" id="IPR023370">
    <property type="entry name" value="TrmO-like_N"/>
</dbReference>
<evidence type="ECO:0000313" key="6">
    <source>
        <dbReference type="Proteomes" id="UP000253817"/>
    </source>
</evidence>
<comment type="similarity">
    <text evidence="2">Belongs to the tRNA methyltransferase O family.</text>
</comment>